<dbReference type="InterPro" id="IPR008936">
    <property type="entry name" value="Rho_GTPase_activation_prot"/>
</dbReference>
<dbReference type="Proteomes" id="UP000030780">
    <property type="component" value="Unassembled WGS sequence"/>
</dbReference>
<name>M7W8C6_ENTHI</name>
<dbReference type="EMBL" id="KB638028">
    <property type="protein sequence ID" value="EMS14111.1"/>
    <property type="molecule type" value="Genomic_DNA"/>
</dbReference>
<evidence type="ECO:0000313" key="2">
    <source>
        <dbReference type="Proteomes" id="UP000030780"/>
    </source>
</evidence>
<dbReference type="VEuPathDB" id="AmoebaDB:KM1_221860"/>
<protein>
    <submittedName>
        <fullName evidence="1">Uncharacterized protein</fullName>
    </submittedName>
</protein>
<reference evidence="1 2" key="1">
    <citation type="submission" date="2013-01" db="EMBL/GenBank/DDBJ databases">
        <authorList>
            <person name="Inman J."/>
            <person name="Zafar N."/>
            <person name="Lorenzi H."/>
            <person name="Caler E."/>
        </authorList>
    </citation>
    <scope>NUCLEOTIDE SEQUENCE [LARGE SCALE GENOMIC DNA]</scope>
    <source>
        <strain evidence="1 2">HM-3:IMSS</strain>
    </source>
</reference>
<dbReference type="AlphaFoldDB" id="M7W8C6"/>
<accession>M7W8C6</accession>
<proteinExistence type="predicted"/>
<sequence length="185" mass="22105">MTWLHYLFYADEPFLMNQDIQLKIPTFEEVFLSLEPDILSGVLKHFCSRDLSEEEIDGNMKAIFYFFVVNGKVLELMEWVSIKEIAEIHNPNLMFQRNSIYNKIIRLYMDHDVKDVFQDSIEKLLDQVTKKNIQLNLLDSSVKYSQSDLKKVQEILESFFTKIFDLKLPEFVYFINYFNIFINTL</sequence>
<dbReference type="Gene3D" id="1.10.506.10">
    <property type="entry name" value="GTPase Activation - p120gap, domain 1"/>
    <property type="match status" value="1"/>
</dbReference>
<evidence type="ECO:0000313" key="1">
    <source>
        <dbReference type="EMBL" id="EMS14111.1"/>
    </source>
</evidence>
<dbReference type="SUPFAM" id="SSF48350">
    <property type="entry name" value="GTPase activation domain, GAP"/>
    <property type="match status" value="1"/>
</dbReference>
<gene>
    <name evidence="1" type="ORF">KM1_221860</name>
</gene>
<organism evidence="1 2">
    <name type="scientific">Entamoeba histolytica HM-3:IMSS</name>
    <dbReference type="NCBI Taxonomy" id="885315"/>
    <lineage>
        <taxon>Eukaryota</taxon>
        <taxon>Amoebozoa</taxon>
        <taxon>Evosea</taxon>
        <taxon>Archamoebae</taxon>
        <taxon>Mastigamoebida</taxon>
        <taxon>Entamoebidae</taxon>
        <taxon>Entamoeba</taxon>
    </lineage>
</organism>